<dbReference type="Gene3D" id="3.40.50.2300">
    <property type="match status" value="1"/>
</dbReference>
<feature type="modified residue" description="4-aspartylphosphate" evidence="1">
    <location>
        <position position="58"/>
    </location>
</feature>
<organism evidence="3 4">
    <name type="scientific">Segetibacter aerophilus</name>
    <dbReference type="NCBI Taxonomy" id="670293"/>
    <lineage>
        <taxon>Bacteria</taxon>
        <taxon>Pseudomonadati</taxon>
        <taxon>Bacteroidota</taxon>
        <taxon>Chitinophagia</taxon>
        <taxon>Chitinophagales</taxon>
        <taxon>Chitinophagaceae</taxon>
        <taxon>Segetibacter</taxon>
    </lineage>
</organism>
<proteinExistence type="predicted"/>
<evidence type="ECO:0000259" key="2">
    <source>
        <dbReference type="PROSITE" id="PS50110"/>
    </source>
</evidence>
<feature type="domain" description="Response regulatory" evidence="2">
    <location>
        <begin position="9"/>
        <end position="124"/>
    </location>
</feature>
<dbReference type="GO" id="GO:0000160">
    <property type="term" value="P:phosphorelay signal transduction system"/>
    <property type="evidence" value="ECO:0007669"/>
    <property type="project" value="InterPro"/>
</dbReference>
<dbReference type="SMART" id="SM00448">
    <property type="entry name" value="REC"/>
    <property type="match status" value="1"/>
</dbReference>
<comment type="caution">
    <text evidence="3">The sequence shown here is derived from an EMBL/GenBank/DDBJ whole genome shotgun (WGS) entry which is preliminary data.</text>
</comment>
<keyword evidence="4" id="KW-1185">Reference proteome</keyword>
<dbReference type="EMBL" id="BJYT01000004">
    <property type="protein sequence ID" value="GEO08781.1"/>
    <property type="molecule type" value="Genomic_DNA"/>
</dbReference>
<evidence type="ECO:0000313" key="4">
    <source>
        <dbReference type="Proteomes" id="UP000321513"/>
    </source>
</evidence>
<dbReference type="AlphaFoldDB" id="A0A512B9Z1"/>
<protein>
    <recommendedName>
        <fullName evidence="2">Response regulatory domain-containing protein</fullName>
    </recommendedName>
</protein>
<evidence type="ECO:0000256" key="1">
    <source>
        <dbReference type="PROSITE-ProRule" id="PRU00169"/>
    </source>
</evidence>
<dbReference type="Pfam" id="PF00072">
    <property type="entry name" value="Response_reg"/>
    <property type="match status" value="1"/>
</dbReference>
<dbReference type="SUPFAM" id="SSF52172">
    <property type="entry name" value="CheY-like"/>
    <property type="match status" value="1"/>
</dbReference>
<reference evidence="3 4" key="1">
    <citation type="submission" date="2019-07" db="EMBL/GenBank/DDBJ databases">
        <title>Whole genome shotgun sequence of Segetibacter aerophilus NBRC 106135.</title>
        <authorList>
            <person name="Hosoyama A."/>
            <person name="Uohara A."/>
            <person name="Ohji S."/>
            <person name="Ichikawa N."/>
        </authorList>
    </citation>
    <scope>NUCLEOTIDE SEQUENCE [LARGE SCALE GENOMIC DNA]</scope>
    <source>
        <strain evidence="3 4">NBRC 106135</strain>
    </source>
</reference>
<dbReference type="PROSITE" id="PS50110">
    <property type="entry name" value="RESPONSE_REGULATORY"/>
    <property type="match status" value="1"/>
</dbReference>
<sequence>MEGTSVNILTYILEDDVEIHEVINDLLKANGIVNFKLYDDPAEFLENLSADINICVIDHTLKSGINGIDVIKAVKARNKRSYVIVMTGQVSYKIVAEYLNLKADKYIDKNITDEDGRYMYLDELIVSISEGISEAGRRVAFAKYLEETLEKL</sequence>
<name>A0A512B9Z1_9BACT</name>
<dbReference type="CDD" id="cd00156">
    <property type="entry name" value="REC"/>
    <property type="match status" value="1"/>
</dbReference>
<dbReference type="Proteomes" id="UP000321513">
    <property type="component" value="Unassembled WGS sequence"/>
</dbReference>
<dbReference type="InterPro" id="IPR011006">
    <property type="entry name" value="CheY-like_superfamily"/>
</dbReference>
<evidence type="ECO:0000313" key="3">
    <source>
        <dbReference type="EMBL" id="GEO08781.1"/>
    </source>
</evidence>
<accession>A0A512B9Z1</accession>
<gene>
    <name evidence="3" type="ORF">SAE01_12770</name>
</gene>
<keyword evidence="1" id="KW-0597">Phosphoprotein</keyword>
<dbReference type="RefSeq" id="WP_147202848.1">
    <property type="nucleotide sequence ID" value="NZ_BJYT01000004.1"/>
</dbReference>
<dbReference type="InterPro" id="IPR001789">
    <property type="entry name" value="Sig_transdc_resp-reg_receiver"/>
</dbReference>